<dbReference type="Gene3D" id="3.40.630.30">
    <property type="match status" value="1"/>
</dbReference>
<organism evidence="3 4">
    <name type="scientific">Zalerion maritima</name>
    <dbReference type="NCBI Taxonomy" id="339359"/>
    <lineage>
        <taxon>Eukaryota</taxon>
        <taxon>Fungi</taxon>
        <taxon>Dikarya</taxon>
        <taxon>Ascomycota</taxon>
        <taxon>Pezizomycotina</taxon>
        <taxon>Sordariomycetes</taxon>
        <taxon>Lulworthiomycetidae</taxon>
        <taxon>Lulworthiales</taxon>
        <taxon>Lulworthiaceae</taxon>
        <taxon>Zalerion</taxon>
    </lineage>
</organism>
<evidence type="ECO:0000313" key="3">
    <source>
        <dbReference type="EMBL" id="KAJ2894729.1"/>
    </source>
</evidence>
<sequence>MWGNIPTGLKPAGLEGRNGEVECRVVNNDGARESLVIPLQASNACFKNNFRKCPRITSHVSPISIVKIALEVIDGMSFRKFRDRKFAEIVFCAVSSDQQVKGYGAHLMAHLKDYVKATSPVMPFSHLRRNSATGYFQKQWFTKKIALDKSVWMGYLHGHAIHRYLV</sequence>
<dbReference type="Pfam" id="PF00583">
    <property type="entry name" value="Acetyltransf_1"/>
    <property type="match status" value="1"/>
</dbReference>
<evidence type="ECO:0000313" key="4">
    <source>
        <dbReference type="Proteomes" id="UP001201980"/>
    </source>
</evidence>
<reference evidence="3" key="1">
    <citation type="submission" date="2022-07" db="EMBL/GenBank/DDBJ databases">
        <title>Draft genome sequence of Zalerion maritima ATCC 34329, a (micro)plastics degrading marine fungus.</title>
        <authorList>
            <person name="Paco A."/>
            <person name="Goncalves M.F.M."/>
            <person name="Rocha-Santos T.A.P."/>
            <person name="Alves A."/>
        </authorList>
    </citation>
    <scope>NUCLEOTIDE SEQUENCE</scope>
    <source>
        <strain evidence="3">ATCC 34329</strain>
    </source>
</reference>
<dbReference type="InterPro" id="IPR037800">
    <property type="entry name" value="GCN5"/>
</dbReference>
<evidence type="ECO:0000256" key="1">
    <source>
        <dbReference type="ARBA" id="ARBA00023242"/>
    </source>
</evidence>
<dbReference type="EMBL" id="JAKWBI020000461">
    <property type="protein sequence ID" value="KAJ2894729.1"/>
    <property type="molecule type" value="Genomic_DNA"/>
</dbReference>
<dbReference type="PANTHER" id="PTHR45750">
    <property type="entry name" value="GH11602P"/>
    <property type="match status" value="1"/>
</dbReference>
<dbReference type="CDD" id="cd04301">
    <property type="entry name" value="NAT_SF"/>
    <property type="match status" value="1"/>
</dbReference>
<dbReference type="AlphaFoldDB" id="A0AAD5RIX5"/>
<dbReference type="PANTHER" id="PTHR45750:SF3">
    <property type="entry name" value="HISTONE ACETYLTRANSFERASE"/>
    <property type="match status" value="1"/>
</dbReference>
<accession>A0AAD5RIX5</accession>
<keyword evidence="4" id="KW-1185">Reference proteome</keyword>
<dbReference type="GO" id="GO:0000123">
    <property type="term" value="C:histone acetyltransferase complex"/>
    <property type="evidence" value="ECO:0007669"/>
    <property type="project" value="TreeGrafter"/>
</dbReference>
<dbReference type="SUPFAM" id="SSF55729">
    <property type="entry name" value="Acyl-CoA N-acyltransferases (Nat)"/>
    <property type="match status" value="1"/>
</dbReference>
<name>A0AAD5RIX5_9PEZI</name>
<dbReference type="Proteomes" id="UP001201980">
    <property type="component" value="Unassembled WGS sequence"/>
</dbReference>
<dbReference type="InterPro" id="IPR016181">
    <property type="entry name" value="Acyl_CoA_acyltransferase"/>
</dbReference>
<keyword evidence="1" id="KW-0539">Nucleus</keyword>
<dbReference type="InterPro" id="IPR000182">
    <property type="entry name" value="GNAT_dom"/>
</dbReference>
<dbReference type="GO" id="GO:0010484">
    <property type="term" value="F:histone H3 acetyltransferase activity"/>
    <property type="evidence" value="ECO:0007669"/>
    <property type="project" value="TreeGrafter"/>
</dbReference>
<feature type="domain" description="N-acetyltransferase" evidence="2">
    <location>
        <begin position="73"/>
        <end position="117"/>
    </location>
</feature>
<evidence type="ECO:0000259" key="2">
    <source>
        <dbReference type="Pfam" id="PF00583"/>
    </source>
</evidence>
<proteinExistence type="predicted"/>
<gene>
    <name evidence="3" type="ORF">MKZ38_007279</name>
</gene>
<comment type="caution">
    <text evidence="3">The sequence shown here is derived from an EMBL/GenBank/DDBJ whole genome shotgun (WGS) entry which is preliminary data.</text>
</comment>
<protein>
    <recommendedName>
        <fullName evidence="2">N-acetyltransferase domain-containing protein</fullName>
    </recommendedName>
</protein>
<dbReference type="GO" id="GO:0045944">
    <property type="term" value="P:positive regulation of transcription by RNA polymerase II"/>
    <property type="evidence" value="ECO:0007669"/>
    <property type="project" value="TreeGrafter"/>
</dbReference>